<name>A0A6V2Z6A3_EMIHU</name>
<sequence>MLRRPVVRAALAVLGGSSTAAVRSSLHAAAPSDESLSALWGAAIDGMIAVPGAERIAAPNGVLYLAPLPPGAAPPEGVEWPKVLAKSAVFALTAHNPMGEAAPAAVNREANRKLQADIASLRPVPRAWWHSFGFSAEEGWREDGFCVAFATDERRFARAQVLKLARAYRQAAIYQFSYKDGVLLREVVWCDPTKQEQAAEAPERMAPLRMPPQSELADVGGAGFIDLQLVKV</sequence>
<dbReference type="AlphaFoldDB" id="A0A6V2Z6A3"/>
<reference evidence="1" key="1">
    <citation type="submission" date="2021-01" db="EMBL/GenBank/DDBJ databases">
        <authorList>
            <person name="Corre E."/>
            <person name="Pelletier E."/>
            <person name="Niang G."/>
            <person name="Scheremetjew M."/>
            <person name="Finn R."/>
            <person name="Kale V."/>
            <person name="Holt S."/>
            <person name="Cochrane G."/>
            <person name="Meng A."/>
            <person name="Brown T."/>
            <person name="Cohen L."/>
        </authorList>
    </citation>
    <scope>NUCLEOTIDE SEQUENCE</scope>
    <source>
        <strain evidence="1">379</strain>
    </source>
</reference>
<dbReference type="Pfam" id="PF11697">
    <property type="entry name" value="DUF3293"/>
    <property type="match status" value="1"/>
</dbReference>
<organism evidence="1">
    <name type="scientific">Emiliania huxleyi</name>
    <name type="common">Coccolithophore</name>
    <name type="synonym">Pontosphaera huxleyi</name>
    <dbReference type="NCBI Taxonomy" id="2903"/>
    <lineage>
        <taxon>Eukaryota</taxon>
        <taxon>Haptista</taxon>
        <taxon>Haptophyta</taxon>
        <taxon>Prymnesiophyceae</taxon>
        <taxon>Isochrysidales</taxon>
        <taxon>Noelaerhabdaceae</taxon>
        <taxon>Emiliania</taxon>
    </lineage>
</organism>
<dbReference type="InterPro" id="IPR021710">
    <property type="entry name" value="DUF3293"/>
</dbReference>
<evidence type="ECO:0000313" key="1">
    <source>
        <dbReference type="EMBL" id="CAE0598780.1"/>
    </source>
</evidence>
<evidence type="ECO:0008006" key="2">
    <source>
        <dbReference type="Google" id="ProtNLM"/>
    </source>
</evidence>
<gene>
    <name evidence="1" type="ORF">EHUX00137_LOCUS46906</name>
</gene>
<dbReference type="EMBL" id="HBIR01060345">
    <property type="protein sequence ID" value="CAE0598780.1"/>
    <property type="molecule type" value="Transcribed_RNA"/>
</dbReference>
<proteinExistence type="predicted"/>
<protein>
    <recommendedName>
        <fullName evidence="2">DUF3293 domain-containing protein</fullName>
    </recommendedName>
</protein>
<accession>A0A6V2Z6A3</accession>